<dbReference type="InParanoid" id="H2YY33"/>
<reference evidence="2" key="3">
    <citation type="submission" date="2025-09" db="UniProtKB">
        <authorList>
            <consortium name="Ensembl"/>
        </authorList>
    </citation>
    <scope>IDENTIFICATION</scope>
</reference>
<dbReference type="PANTHER" id="PTHR14237:SF19">
    <property type="entry name" value="MITOCHONDRIAL AMIDOXIME REDUCING COMPONENT 1"/>
    <property type="match status" value="1"/>
</dbReference>
<organism evidence="2 3">
    <name type="scientific">Ciona savignyi</name>
    <name type="common">Pacific transparent sea squirt</name>
    <dbReference type="NCBI Taxonomy" id="51511"/>
    <lineage>
        <taxon>Eukaryota</taxon>
        <taxon>Metazoa</taxon>
        <taxon>Chordata</taxon>
        <taxon>Tunicata</taxon>
        <taxon>Ascidiacea</taxon>
        <taxon>Phlebobranchia</taxon>
        <taxon>Cionidae</taxon>
        <taxon>Ciona</taxon>
    </lineage>
</organism>
<dbReference type="Pfam" id="PF03473">
    <property type="entry name" value="MOSC"/>
    <property type="match status" value="2"/>
</dbReference>
<reference evidence="2" key="2">
    <citation type="submission" date="2025-08" db="UniProtKB">
        <authorList>
            <consortium name="Ensembl"/>
        </authorList>
    </citation>
    <scope>IDENTIFICATION</scope>
</reference>
<feature type="domain" description="MOSC" evidence="1">
    <location>
        <begin position="424"/>
        <end position="585"/>
    </location>
</feature>
<proteinExistence type="predicted"/>
<dbReference type="Pfam" id="PF03476">
    <property type="entry name" value="MOSC_N"/>
    <property type="match status" value="2"/>
</dbReference>
<name>H2YY33_CIOSA</name>
<dbReference type="PANTHER" id="PTHR14237">
    <property type="entry name" value="MOLYBDOPTERIN COFACTOR SULFURASE MOSC"/>
    <property type="match status" value="1"/>
</dbReference>
<evidence type="ECO:0000313" key="3">
    <source>
        <dbReference type="Proteomes" id="UP000007875"/>
    </source>
</evidence>
<keyword evidence="3" id="KW-1185">Reference proteome</keyword>
<dbReference type="AlphaFoldDB" id="H2YY33"/>
<reference evidence="3" key="1">
    <citation type="submission" date="2003-08" db="EMBL/GenBank/DDBJ databases">
        <authorList>
            <person name="Birren B."/>
            <person name="Nusbaum C."/>
            <person name="Abebe A."/>
            <person name="Abouelleil A."/>
            <person name="Adekoya E."/>
            <person name="Ait-zahra M."/>
            <person name="Allen N."/>
            <person name="Allen T."/>
            <person name="An P."/>
            <person name="Anderson M."/>
            <person name="Anderson S."/>
            <person name="Arachchi H."/>
            <person name="Armbruster J."/>
            <person name="Bachantsang P."/>
            <person name="Baldwin J."/>
            <person name="Barry A."/>
            <person name="Bayul T."/>
            <person name="Blitshsteyn B."/>
            <person name="Bloom T."/>
            <person name="Blye J."/>
            <person name="Boguslavskiy L."/>
            <person name="Borowsky M."/>
            <person name="Boukhgalter B."/>
            <person name="Brunache A."/>
            <person name="Butler J."/>
            <person name="Calixte N."/>
            <person name="Calvo S."/>
            <person name="Camarata J."/>
            <person name="Campo K."/>
            <person name="Chang J."/>
            <person name="Cheshatsang Y."/>
            <person name="Citroen M."/>
            <person name="Collymore A."/>
            <person name="Considine T."/>
            <person name="Cook A."/>
            <person name="Cooke P."/>
            <person name="Corum B."/>
            <person name="Cuomo C."/>
            <person name="David R."/>
            <person name="Dawoe T."/>
            <person name="Degray S."/>
            <person name="Dodge S."/>
            <person name="Dooley K."/>
            <person name="Dorje P."/>
            <person name="Dorjee K."/>
            <person name="Dorris L."/>
            <person name="Duffey N."/>
            <person name="Dupes A."/>
            <person name="Elkins T."/>
            <person name="Engels R."/>
            <person name="Erickson J."/>
            <person name="Farina A."/>
            <person name="Faro S."/>
            <person name="Ferreira P."/>
            <person name="Fischer H."/>
            <person name="Fitzgerald M."/>
            <person name="Foley K."/>
            <person name="Gage D."/>
            <person name="Galagan J."/>
            <person name="Gearin G."/>
            <person name="Gnerre S."/>
            <person name="Gnirke A."/>
            <person name="Goyette A."/>
            <person name="Graham J."/>
            <person name="Grandbois E."/>
            <person name="Gyaltsen K."/>
            <person name="Hafez N."/>
            <person name="Hagopian D."/>
            <person name="Hagos B."/>
            <person name="Hall J."/>
            <person name="Hatcher B."/>
            <person name="Heller A."/>
            <person name="Higgins H."/>
            <person name="Honan T."/>
            <person name="Horn A."/>
            <person name="Houde N."/>
            <person name="Hughes L."/>
            <person name="Hulme W."/>
            <person name="Husby E."/>
            <person name="Iliev I."/>
            <person name="Jaffe D."/>
            <person name="Jones C."/>
            <person name="Kamal M."/>
            <person name="Kamat A."/>
            <person name="Kamvysselis M."/>
            <person name="Karlsson E."/>
            <person name="Kells C."/>
            <person name="Kieu A."/>
            <person name="Kisner P."/>
            <person name="Kodira C."/>
            <person name="Kulbokas E."/>
            <person name="Labutti K."/>
            <person name="Lama D."/>
            <person name="Landers T."/>
            <person name="Leger J."/>
            <person name="Levine S."/>
            <person name="Lewis D."/>
            <person name="Lewis T."/>
            <person name="Lindblad-toh K."/>
            <person name="Liu X."/>
            <person name="Lokyitsang T."/>
            <person name="Lokyitsang Y."/>
            <person name="Lucien O."/>
            <person name="Lui A."/>
            <person name="Ma L.J."/>
            <person name="Mabbitt R."/>
            <person name="Macdonald J."/>
            <person name="Maclean C."/>
            <person name="Major J."/>
            <person name="Manning J."/>
            <person name="Marabella R."/>
            <person name="Maru K."/>
            <person name="Matthews C."/>
            <person name="Mauceli E."/>
            <person name="Mccarthy M."/>
            <person name="Mcdonough S."/>
            <person name="Mcghee T."/>
            <person name="Meldrim J."/>
            <person name="Meneus L."/>
            <person name="Mesirov J."/>
            <person name="Mihalev A."/>
            <person name="Mihova T."/>
            <person name="Mikkelsen T."/>
            <person name="Mlenga V."/>
            <person name="Moru K."/>
            <person name="Mozes J."/>
            <person name="Mulrain L."/>
            <person name="Munson G."/>
            <person name="Naylor J."/>
            <person name="Newes C."/>
            <person name="Nguyen C."/>
            <person name="Nguyen N."/>
            <person name="Nguyen T."/>
            <person name="Nicol R."/>
            <person name="Nielsen C."/>
            <person name="Nizzari M."/>
            <person name="Norbu C."/>
            <person name="Norbu N."/>
            <person name="O'donnell P."/>
            <person name="Okoawo O."/>
            <person name="O'leary S."/>
            <person name="Omotosho B."/>
            <person name="O'neill K."/>
            <person name="Osman S."/>
            <person name="Parker S."/>
            <person name="Perrin D."/>
            <person name="Phunkhang P."/>
            <person name="Piqani B."/>
            <person name="Purcell S."/>
            <person name="Rachupka T."/>
            <person name="Ramasamy U."/>
            <person name="Rameau R."/>
            <person name="Ray V."/>
            <person name="Raymond C."/>
            <person name="Retta R."/>
            <person name="Richardson S."/>
            <person name="Rise C."/>
            <person name="Rodriguez J."/>
            <person name="Rogers J."/>
            <person name="Rogov P."/>
            <person name="Rutman M."/>
            <person name="Schupbach R."/>
            <person name="Seaman C."/>
            <person name="Settipalli S."/>
            <person name="Sharpe T."/>
            <person name="Sheridan J."/>
            <person name="Sherpa N."/>
            <person name="Shi J."/>
            <person name="Smirnov S."/>
            <person name="Smith C."/>
            <person name="Sougnez C."/>
            <person name="Spencer B."/>
            <person name="Stalker J."/>
            <person name="Stange-thomann N."/>
            <person name="Stavropoulos S."/>
            <person name="Stetson K."/>
            <person name="Stone C."/>
            <person name="Stone S."/>
            <person name="Stubbs M."/>
            <person name="Talamas J."/>
            <person name="Tchuinga P."/>
            <person name="Tenzing P."/>
            <person name="Tesfaye S."/>
            <person name="Theodore J."/>
            <person name="Thoulutsang Y."/>
            <person name="Topham K."/>
            <person name="Towey S."/>
            <person name="Tsamla T."/>
            <person name="Tsomo N."/>
            <person name="Vallee D."/>
            <person name="Vassiliev H."/>
            <person name="Venkataraman V."/>
            <person name="Vinson J."/>
            <person name="Vo A."/>
            <person name="Wade C."/>
            <person name="Wang S."/>
            <person name="Wangchuk T."/>
            <person name="Wangdi T."/>
            <person name="Whittaker C."/>
            <person name="Wilkinson J."/>
            <person name="Wu Y."/>
            <person name="Wyman D."/>
            <person name="Yadav S."/>
            <person name="Yang S."/>
            <person name="Yang X."/>
            <person name="Yeager S."/>
            <person name="Yee E."/>
            <person name="Young G."/>
            <person name="Zainoun J."/>
            <person name="Zembeck L."/>
            <person name="Zimmer A."/>
            <person name="Zody M."/>
            <person name="Lander E."/>
        </authorList>
    </citation>
    <scope>NUCLEOTIDE SEQUENCE [LARGE SCALE GENOMIC DNA]</scope>
</reference>
<dbReference type="InterPro" id="IPR005302">
    <property type="entry name" value="MoCF_Sase_C"/>
</dbReference>
<dbReference type="GeneTree" id="ENSGT00940000165578"/>
<dbReference type="SUPFAM" id="SSF141673">
    <property type="entry name" value="MOSC N-terminal domain-like"/>
    <property type="match status" value="2"/>
</dbReference>
<protein>
    <recommendedName>
        <fullName evidence="1">MOSC domain-containing protein</fullName>
    </recommendedName>
</protein>
<evidence type="ECO:0000259" key="1">
    <source>
        <dbReference type="PROSITE" id="PS51340"/>
    </source>
</evidence>
<accession>H2YY33</accession>
<dbReference type="PROSITE" id="PS51340">
    <property type="entry name" value="MOSC"/>
    <property type="match status" value="2"/>
</dbReference>
<dbReference type="GO" id="GO:0003824">
    <property type="term" value="F:catalytic activity"/>
    <property type="evidence" value="ECO:0007669"/>
    <property type="project" value="InterPro"/>
</dbReference>
<dbReference type="InterPro" id="IPR005303">
    <property type="entry name" value="MOCOS_middle"/>
</dbReference>
<sequence>IGVVTKVFIHPIKSCDGTEIGSATCTKNGLYYKAGNILDRGFVITHPDGTFITARGYPCMVKISIEVQEDGETMILNAPGMDPVKFKVPLAEKRAIICRIWGEEIPGIDCGDEVATWLQKYISAQGLRLQYHPNTASVRPLCQRDVYSPLRPFNQNNGNSIYHDFSPYNMLSEESIQDVTKRLDKNENFSVKNFRPNFLISGCSPHDENLWTHYKIGSAEFNFAKHWCMLTTIDMDTGIMRKNEEPLKTLRTNTYTSFCLPFADLVIMQHSKFAIASGIAVGGVLAYLAYRHLRKQRNNWKKIGVITNVFIHPIKSCDGIEISSATCTQHGLYYNTSNIMDRGFLVTQPDGTGLTANGYPCMVKISIEVQDNGGSLILNAPGMDAIKFKVPVPSKEARALVCRVFGEEVPGIDCGDEVATWLQKYISREATLPERSLCSTETPQPEQWKCKPIYHNFAPYNMLSEESLHDVIERLDKNDNFSVKNFRPNFLISGCSPYEENLWTRYKIGSAEFNLSLFCTRGLKTTIDMDTGIMRKNEEPLTTLRTFRLCKPEEKEIYGTSPILGVDLGITKTGSVSVGDVVYAC</sequence>
<dbReference type="Proteomes" id="UP000007875">
    <property type="component" value="Unassembled WGS sequence"/>
</dbReference>
<dbReference type="eggNOG" id="KOG2362">
    <property type="taxonomic scope" value="Eukaryota"/>
</dbReference>
<feature type="domain" description="MOSC" evidence="1">
    <location>
        <begin position="139"/>
        <end position="289"/>
    </location>
</feature>
<dbReference type="GO" id="GO:0030151">
    <property type="term" value="F:molybdenum ion binding"/>
    <property type="evidence" value="ECO:0007669"/>
    <property type="project" value="InterPro"/>
</dbReference>
<dbReference type="Ensembl" id="ENSCSAVT00000010369.1">
    <property type="protein sequence ID" value="ENSCSAVP00000010244.1"/>
    <property type="gene ID" value="ENSCSAVG00000006039.1"/>
</dbReference>
<evidence type="ECO:0000313" key="2">
    <source>
        <dbReference type="Ensembl" id="ENSCSAVP00000010244.1"/>
    </source>
</evidence>
<dbReference type="HOGENOM" id="CLU_466586_0_0_1"/>
<dbReference type="GO" id="GO:0030170">
    <property type="term" value="F:pyridoxal phosphate binding"/>
    <property type="evidence" value="ECO:0007669"/>
    <property type="project" value="InterPro"/>
</dbReference>
<dbReference type="STRING" id="51511.ENSCSAVP00000010244"/>